<evidence type="ECO:0000313" key="3">
    <source>
        <dbReference type="Proteomes" id="UP000635335"/>
    </source>
</evidence>
<dbReference type="Proteomes" id="UP000635335">
    <property type="component" value="Unassembled WGS sequence"/>
</dbReference>
<keyword evidence="1" id="KW-0472">Membrane</keyword>
<accession>A0ABS0LTI1</accession>
<evidence type="ECO:0000313" key="2">
    <source>
        <dbReference type="EMBL" id="MBH1918634.1"/>
    </source>
</evidence>
<evidence type="ECO:0000256" key="1">
    <source>
        <dbReference type="SAM" id="Phobius"/>
    </source>
</evidence>
<feature type="transmembrane region" description="Helical" evidence="1">
    <location>
        <begin position="57"/>
        <end position="77"/>
    </location>
</feature>
<feature type="transmembrane region" description="Helical" evidence="1">
    <location>
        <begin position="28"/>
        <end position="45"/>
    </location>
</feature>
<proteinExistence type="predicted"/>
<comment type="caution">
    <text evidence="2">The sequence shown here is derived from an EMBL/GenBank/DDBJ whole genome shotgun (WGS) entry which is preliminary data.</text>
</comment>
<reference evidence="2 3" key="1">
    <citation type="submission" date="2020-11" db="EMBL/GenBank/DDBJ databases">
        <title>Enhanced detection system for hospital associated transmission using whole genome sequencing surveillance.</title>
        <authorList>
            <person name="Harrison L.H."/>
            <person name="Van Tyne D."/>
            <person name="Marsh J.W."/>
            <person name="Griffith M.P."/>
            <person name="Snyder D.J."/>
            <person name="Cooper V.S."/>
            <person name="Mustapha M."/>
        </authorList>
    </citation>
    <scope>NUCLEOTIDE SEQUENCE [LARGE SCALE GENOMIC DNA]</scope>
    <source>
        <strain evidence="2 3">SER00227</strain>
    </source>
</reference>
<keyword evidence="1" id="KW-0812">Transmembrane</keyword>
<dbReference type="EMBL" id="JADUMB010000001">
    <property type="protein sequence ID" value="MBH1918634.1"/>
    <property type="molecule type" value="Genomic_DNA"/>
</dbReference>
<keyword evidence="1" id="KW-1133">Transmembrane helix</keyword>
<gene>
    <name evidence="2" type="ORF">I5U16_00490</name>
</gene>
<protein>
    <submittedName>
        <fullName evidence="2">Uncharacterized protein</fullName>
    </submittedName>
</protein>
<sequence length="82" mass="9163">MVHVLWDAFSKKTPAFSLENLQYKMNELFSSATFATSAFFVVILFDLTNPLRNSDAFIFPLIYSAFSGAMISLSAMVPKARS</sequence>
<name>A0ABS0LTI1_9GAMM</name>
<keyword evidence="3" id="KW-1185">Reference proteome</keyword>
<organism evidence="2 3">
    <name type="scientific">Serratia surfactantfaciens</name>
    <dbReference type="NCBI Taxonomy" id="2741499"/>
    <lineage>
        <taxon>Bacteria</taxon>
        <taxon>Pseudomonadati</taxon>
        <taxon>Pseudomonadota</taxon>
        <taxon>Gammaproteobacteria</taxon>
        <taxon>Enterobacterales</taxon>
        <taxon>Yersiniaceae</taxon>
        <taxon>Serratia</taxon>
    </lineage>
</organism>